<evidence type="ECO:0000313" key="3">
    <source>
        <dbReference type="Proteomes" id="UP000799776"/>
    </source>
</evidence>
<protein>
    <submittedName>
        <fullName evidence="2">Uncharacterized protein</fullName>
    </submittedName>
</protein>
<evidence type="ECO:0000256" key="1">
    <source>
        <dbReference type="SAM" id="MobiDB-lite"/>
    </source>
</evidence>
<feature type="compositionally biased region" description="Low complexity" evidence="1">
    <location>
        <begin position="145"/>
        <end position="156"/>
    </location>
</feature>
<dbReference type="AlphaFoldDB" id="A0A9P4HRP8"/>
<reference evidence="2" key="1">
    <citation type="journal article" date="2020" name="Stud. Mycol.">
        <title>101 Dothideomycetes genomes: a test case for predicting lifestyles and emergence of pathogens.</title>
        <authorList>
            <person name="Haridas S."/>
            <person name="Albert R."/>
            <person name="Binder M."/>
            <person name="Bloem J."/>
            <person name="Labutti K."/>
            <person name="Salamov A."/>
            <person name="Andreopoulos B."/>
            <person name="Baker S."/>
            <person name="Barry K."/>
            <person name="Bills G."/>
            <person name="Bluhm B."/>
            <person name="Cannon C."/>
            <person name="Castanera R."/>
            <person name="Culley D."/>
            <person name="Daum C."/>
            <person name="Ezra D."/>
            <person name="Gonzalez J."/>
            <person name="Henrissat B."/>
            <person name="Kuo A."/>
            <person name="Liang C."/>
            <person name="Lipzen A."/>
            <person name="Lutzoni F."/>
            <person name="Magnuson J."/>
            <person name="Mondo S."/>
            <person name="Nolan M."/>
            <person name="Ohm R."/>
            <person name="Pangilinan J."/>
            <person name="Park H.-J."/>
            <person name="Ramirez L."/>
            <person name="Alfaro M."/>
            <person name="Sun H."/>
            <person name="Tritt A."/>
            <person name="Yoshinaga Y."/>
            <person name="Zwiers L.-H."/>
            <person name="Turgeon B."/>
            <person name="Goodwin S."/>
            <person name="Spatafora J."/>
            <person name="Crous P."/>
            <person name="Grigoriev I."/>
        </authorList>
    </citation>
    <scope>NUCLEOTIDE SEQUENCE</scope>
    <source>
        <strain evidence="2">CBS 121410</strain>
    </source>
</reference>
<gene>
    <name evidence="2" type="ORF">K490DRAFT_66522</name>
</gene>
<feature type="compositionally biased region" description="Basic and acidic residues" evidence="1">
    <location>
        <begin position="1"/>
        <end position="17"/>
    </location>
</feature>
<name>A0A9P4HRP8_9PEZI</name>
<feature type="region of interest" description="Disordered" evidence="1">
    <location>
        <begin position="1"/>
        <end position="29"/>
    </location>
</feature>
<feature type="compositionally biased region" description="Polar residues" evidence="1">
    <location>
        <begin position="101"/>
        <end position="138"/>
    </location>
</feature>
<sequence>MLDGRADKGSERNRDNDVDAWGNPSEPASLKASPSVLYYCTTPTNTNHFTSHKNLTSIPTSLKLYGSEYSIFIPHHHHHYHYHYHSTPAPTHRLNPPLTHLLQTSHQPTNQTTKMSAPNAGRQSPEPSRQSDKQQQGAQAAPNDQGAEPQGGAQAASDEQKKNLASNPTHVLEKAAEEKTSKS</sequence>
<accession>A0A9P4HRP8</accession>
<dbReference type="EMBL" id="ML978723">
    <property type="protein sequence ID" value="KAF2086739.1"/>
    <property type="molecule type" value="Genomic_DNA"/>
</dbReference>
<comment type="caution">
    <text evidence="2">The sequence shown here is derived from an EMBL/GenBank/DDBJ whole genome shotgun (WGS) entry which is preliminary data.</text>
</comment>
<keyword evidence="3" id="KW-1185">Reference proteome</keyword>
<proteinExistence type="predicted"/>
<dbReference type="OrthoDB" id="5375886at2759"/>
<organism evidence="2 3">
    <name type="scientific">Saccharata proteae CBS 121410</name>
    <dbReference type="NCBI Taxonomy" id="1314787"/>
    <lineage>
        <taxon>Eukaryota</taxon>
        <taxon>Fungi</taxon>
        <taxon>Dikarya</taxon>
        <taxon>Ascomycota</taxon>
        <taxon>Pezizomycotina</taxon>
        <taxon>Dothideomycetes</taxon>
        <taxon>Dothideomycetes incertae sedis</taxon>
        <taxon>Botryosphaeriales</taxon>
        <taxon>Saccharataceae</taxon>
        <taxon>Saccharata</taxon>
    </lineage>
</organism>
<feature type="compositionally biased region" description="Basic and acidic residues" evidence="1">
    <location>
        <begin position="171"/>
        <end position="183"/>
    </location>
</feature>
<dbReference type="Proteomes" id="UP000799776">
    <property type="component" value="Unassembled WGS sequence"/>
</dbReference>
<evidence type="ECO:0000313" key="2">
    <source>
        <dbReference type="EMBL" id="KAF2086739.1"/>
    </source>
</evidence>
<feature type="region of interest" description="Disordered" evidence="1">
    <location>
        <begin position="84"/>
        <end position="183"/>
    </location>
</feature>